<dbReference type="PANTHER" id="PTHR19848:SF8">
    <property type="entry name" value="F-BOX AND WD REPEAT DOMAIN CONTAINING 7"/>
    <property type="match status" value="1"/>
</dbReference>
<dbReference type="CDD" id="cd00200">
    <property type="entry name" value="WD40"/>
    <property type="match status" value="1"/>
</dbReference>
<evidence type="ECO:0000313" key="4">
    <source>
        <dbReference type="EMBL" id="NDV33870.1"/>
    </source>
</evidence>
<evidence type="ECO:0000256" key="1">
    <source>
        <dbReference type="ARBA" id="ARBA00022574"/>
    </source>
</evidence>
<dbReference type="Gene3D" id="2.130.10.10">
    <property type="entry name" value="YVTN repeat-like/Quinoprotein amine dehydrogenase"/>
    <property type="match status" value="2"/>
</dbReference>
<dbReference type="InterPro" id="IPR019775">
    <property type="entry name" value="WD40_repeat_CS"/>
</dbReference>
<organism evidence="4">
    <name type="scientific">Arcella intermedia</name>
    <dbReference type="NCBI Taxonomy" id="1963864"/>
    <lineage>
        <taxon>Eukaryota</taxon>
        <taxon>Amoebozoa</taxon>
        <taxon>Tubulinea</taxon>
        <taxon>Elardia</taxon>
        <taxon>Arcellinida</taxon>
        <taxon>Sphaerothecina</taxon>
        <taxon>Arcellidae</taxon>
        <taxon>Arcella</taxon>
    </lineage>
</organism>
<feature type="repeat" description="WD" evidence="3">
    <location>
        <begin position="45"/>
        <end position="86"/>
    </location>
</feature>
<dbReference type="InterPro" id="IPR015943">
    <property type="entry name" value="WD40/YVTN_repeat-like_dom_sf"/>
</dbReference>
<dbReference type="PRINTS" id="PR00320">
    <property type="entry name" value="GPROTEINBRPT"/>
</dbReference>
<dbReference type="PROSITE" id="PS50294">
    <property type="entry name" value="WD_REPEATS_REGION"/>
    <property type="match status" value="3"/>
</dbReference>
<feature type="repeat" description="WD" evidence="3">
    <location>
        <begin position="86"/>
        <end position="127"/>
    </location>
</feature>
<dbReference type="PROSITE" id="PS00678">
    <property type="entry name" value="WD_REPEATS_1"/>
    <property type="match status" value="2"/>
</dbReference>
<name>A0A6B2LAD8_9EUKA</name>
<proteinExistence type="predicted"/>
<sequence>MLGSDDSVLSVNFSPNEELVLATCSSRSSWVWPIGSTKQDMRRCLTGHQSKVTCGQFTPNGDKAITGSHDRTLKIWDLQNRVCLKTFSATSAVHDLSVSRDGSFVVSGHQDCTVRFWDMRSGQMLADLSKIHSKLITGVSISPDGTKVLSLSRDFSLKIINSFTHEVELTIKHPKYRNAPKARGCWSPDGRLVAAGSEEGETFIWDGATGKCEATLKGDNPNPISQVTWNPSGIHLASADRAGYITLWG</sequence>
<dbReference type="InterPro" id="IPR036322">
    <property type="entry name" value="WD40_repeat_dom_sf"/>
</dbReference>
<dbReference type="EMBL" id="GIBP01004901">
    <property type="protein sequence ID" value="NDV33870.1"/>
    <property type="molecule type" value="Transcribed_RNA"/>
</dbReference>
<keyword evidence="1 3" id="KW-0853">WD repeat</keyword>
<accession>A0A6B2LAD8</accession>
<dbReference type="Pfam" id="PF00400">
    <property type="entry name" value="WD40"/>
    <property type="match status" value="6"/>
</dbReference>
<reference evidence="4" key="1">
    <citation type="journal article" date="2020" name="J. Eukaryot. Microbiol.">
        <title>De novo Sequencing, Assembly and Annotation of the Transcriptome for the Free-Living Testate Amoeba Arcella intermedia.</title>
        <authorList>
            <person name="Ribeiro G.M."/>
            <person name="Porfirio-Sousa A.L."/>
            <person name="Maurer-Alcala X.X."/>
            <person name="Katz L.A."/>
            <person name="Lahr D.J.G."/>
        </authorList>
    </citation>
    <scope>NUCLEOTIDE SEQUENCE</scope>
</reference>
<feature type="repeat" description="WD" evidence="3">
    <location>
        <begin position="186"/>
        <end position="215"/>
    </location>
</feature>
<dbReference type="AlphaFoldDB" id="A0A6B2LAD8"/>
<dbReference type="PROSITE" id="PS50082">
    <property type="entry name" value="WD_REPEATS_2"/>
    <property type="match status" value="3"/>
</dbReference>
<keyword evidence="2" id="KW-0677">Repeat</keyword>
<dbReference type="InterPro" id="IPR020472">
    <property type="entry name" value="WD40_PAC1"/>
</dbReference>
<protein>
    <submittedName>
        <fullName evidence="4">Uncharacterized protein</fullName>
    </submittedName>
</protein>
<dbReference type="SUPFAM" id="SSF50978">
    <property type="entry name" value="WD40 repeat-like"/>
    <property type="match status" value="1"/>
</dbReference>
<dbReference type="PANTHER" id="PTHR19848">
    <property type="entry name" value="WD40 REPEAT PROTEIN"/>
    <property type="match status" value="1"/>
</dbReference>
<evidence type="ECO:0000256" key="2">
    <source>
        <dbReference type="ARBA" id="ARBA00022737"/>
    </source>
</evidence>
<evidence type="ECO:0000256" key="3">
    <source>
        <dbReference type="PROSITE-ProRule" id="PRU00221"/>
    </source>
</evidence>
<dbReference type="SMART" id="SM00320">
    <property type="entry name" value="WD40"/>
    <property type="match status" value="5"/>
</dbReference>
<dbReference type="InterPro" id="IPR001680">
    <property type="entry name" value="WD40_rpt"/>
</dbReference>